<name>A0A917HA12_9BACT</name>
<dbReference type="EMBL" id="BMGT01000002">
    <property type="protein sequence ID" value="GGG71853.1"/>
    <property type="molecule type" value="Genomic_DNA"/>
</dbReference>
<gene>
    <name evidence="1" type="ORF">GCM10011585_12640</name>
</gene>
<accession>A0A917HA12</accession>
<comment type="caution">
    <text evidence="1">The sequence shown here is derived from an EMBL/GenBank/DDBJ whole genome shotgun (WGS) entry which is preliminary data.</text>
</comment>
<organism evidence="1 2">
    <name type="scientific">Edaphobacter dinghuensis</name>
    <dbReference type="NCBI Taxonomy" id="1560005"/>
    <lineage>
        <taxon>Bacteria</taxon>
        <taxon>Pseudomonadati</taxon>
        <taxon>Acidobacteriota</taxon>
        <taxon>Terriglobia</taxon>
        <taxon>Terriglobales</taxon>
        <taxon>Acidobacteriaceae</taxon>
        <taxon>Edaphobacter</taxon>
    </lineage>
</organism>
<evidence type="ECO:0000313" key="2">
    <source>
        <dbReference type="Proteomes" id="UP000647241"/>
    </source>
</evidence>
<reference evidence="1" key="1">
    <citation type="journal article" date="2014" name="Int. J. Syst. Evol. Microbiol.">
        <title>Complete genome sequence of Corynebacterium casei LMG S-19264T (=DSM 44701T), isolated from a smear-ripened cheese.</title>
        <authorList>
            <consortium name="US DOE Joint Genome Institute (JGI-PGF)"/>
            <person name="Walter F."/>
            <person name="Albersmeier A."/>
            <person name="Kalinowski J."/>
            <person name="Ruckert C."/>
        </authorList>
    </citation>
    <scope>NUCLEOTIDE SEQUENCE</scope>
    <source>
        <strain evidence="1">CGMCC 1.12997</strain>
    </source>
</reference>
<dbReference type="AlphaFoldDB" id="A0A917HA12"/>
<keyword evidence="2" id="KW-1185">Reference proteome</keyword>
<protein>
    <submittedName>
        <fullName evidence="1">Uncharacterized protein</fullName>
    </submittedName>
</protein>
<sequence length="62" mass="6657">MNIRAPTPKLALNAILATCCPVEGMGSRNIEISTHTDAITDVESIIHLAAVFRWRFCVSGSG</sequence>
<dbReference type="Proteomes" id="UP000647241">
    <property type="component" value="Unassembled WGS sequence"/>
</dbReference>
<evidence type="ECO:0000313" key="1">
    <source>
        <dbReference type="EMBL" id="GGG71853.1"/>
    </source>
</evidence>
<reference evidence="1" key="2">
    <citation type="submission" date="2020-09" db="EMBL/GenBank/DDBJ databases">
        <authorList>
            <person name="Sun Q."/>
            <person name="Zhou Y."/>
        </authorList>
    </citation>
    <scope>NUCLEOTIDE SEQUENCE</scope>
    <source>
        <strain evidence="1">CGMCC 1.12997</strain>
    </source>
</reference>
<proteinExistence type="predicted"/>